<accession>A0AAW0YUZ0</accession>
<dbReference type="GO" id="GO:0006271">
    <property type="term" value="P:DNA strand elongation involved in DNA replication"/>
    <property type="evidence" value="ECO:0007669"/>
    <property type="project" value="UniProtKB-ARBA"/>
</dbReference>
<dbReference type="InterPro" id="IPR013725">
    <property type="entry name" value="DNA_replication_fac_RFC1_C"/>
</dbReference>
<dbReference type="FunFam" id="3.40.50.300:FF:000395">
    <property type="entry name" value="Replication factor C subunit 1"/>
    <property type="match status" value="1"/>
</dbReference>
<name>A0AAW0YUZ0_9TREE</name>
<evidence type="ECO:0000256" key="1">
    <source>
        <dbReference type="ARBA" id="ARBA00004123"/>
    </source>
</evidence>
<dbReference type="GO" id="GO:0005634">
    <property type="term" value="C:nucleus"/>
    <property type="evidence" value="ECO:0007669"/>
    <property type="project" value="UniProtKB-SubCell"/>
</dbReference>
<dbReference type="Gene3D" id="3.40.50.300">
    <property type="entry name" value="P-loop containing nucleotide triphosphate hydrolases"/>
    <property type="match status" value="1"/>
</dbReference>
<dbReference type="FunFam" id="3.40.50.10190:FF:000001">
    <property type="entry name" value="Replication factor C subunit 1"/>
    <property type="match status" value="1"/>
</dbReference>
<feature type="compositionally biased region" description="Basic and acidic residues" evidence="11">
    <location>
        <begin position="223"/>
        <end position="234"/>
    </location>
</feature>
<dbReference type="Gene3D" id="1.10.8.60">
    <property type="match status" value="1"/>
</dbReference>
<feature type="region of interest" description="Disordered" evidence="11">
    <location>
        <begin position="447"/>
        <end position="469"/>
    </location>
</feature>
<dbReference type="Pfam" id="PF25361">
    <property type="entry name" value="AAA_lid_RFC1"/>
    <property type="match status" value="1"/>
</dbReference>
<evidence type="ECO:0000256" key="9">
    <source>
        <dbReference type="ARBA" id="ARBA00023242"/>
    </source>
</evidence>
<feature type="compositionally biased region" description="Acidic residues" evidence="11">
    <location>
        <begin position="1008"/>
        <end position="1032"/>
    </location>
</feature>
<comment type="caution">
    <text evidence="13">The sequence shown here is derived from an EMBL/GenBank/DDBJ whole genome shotgun (WGS) entry which is preliminary data.</text>
</comment>
<feature type="compositionally biased region" description="Acidic residues" evidence="11">
    <location>
        <begin position="235"/>
        <end position="254"/>
    </location>
</feature>
<feature type="compositionally biased region" description="Low complexity" evidence="11">
    <location>
        <begin position="275"/>
        <end position="295"/>
    </location>
</feature>
<proteinExistence type="inferred from homology"/>
<keyword evidence="14" id="KW-1185">Reference proteome</keyword>
<feature type="compositionally biased region" description="Low complexity" evidence="11">
    <location>
        <begin position="323"/>
        <end position="337"/>
    </location>
</feature>
<keyword evidence="4" id="KW-0597">Phosphoprotein</keyword>
<comment type="subcellular location">
    <subcellularLocation>
        <location evidence="1 10">Nucleus</location>
    </subcellularLocation>
</comment>
<evidence type="ECO:0000259" key="12">
    <source>
        <dbReference type="PROSITE" id="PS50172"/>
    </source>
</evidence>
<keyword evidence="9 10" id="KW-0539">Nucleus</keyword>
<dbReference type="InterPro" id="IPR001357">
    <property type="entry name" value="BRCT_dom"/>
</dbReference>
<dbReference type="SUPFAM" id="SSF52113">
    <property type="entry name" value="BRCT domain"/>
    <property type="match status" value="1"/>
</dbReference>
<evidence type="ECO:0000256" key="11">
    <source>
        <dbReference type="SAM" id="MobiDB-lite"/>
    </source>
</evidence>
<dbReference type="InterPro" id="IPR027417">
    <property type="entry name" value="P-loop_NTPase"/>
</dbReference>
<evidence type="ECO:0000313" key="13">
    <source>
        <dbReference type="EMBL" id="KAK8845500.1"/>
    </source>
</evidence>
<dbReference type="Gene3D" id="1.20.272.10">
    <property type="match status" value="1"/>
</dbReference>
<feature type="domain" description="BRCT" evidence="12">
    <location>
        <begin position="343"/>
        <end position="424"/>
    </location>
</feature>
<dbReference type="Pfam" id="PF00004">
    <property type="entry name" value="AAA"/>
    <property type="match status" value="1"/>
</dbReference>
<dbReference type="InterPro" id="IPR003593">
    <property type="entry name" value="AAA+_ATPase"/>
</dbReference>
<dbReference type="GO" id="GO:0003689">
    <property type="term" value="F:DNA clamp loader activity"/>
    <property type="evidence" value="ECO:0007669"/>
    <property type="project" value="UniProtKB-UniRule"/>
</dbReference>
<gene>
    <name evidence="13" type="ORF">IAR55_006213</name>
</gene>
<keyword evidence="5 10" id="KW-0235">DNA replication</keyword>
<feature type="compositionally biased region" description="Basic and acidic residues" evidence="11">
    <location>
        <begin position="147"/>
        <end position="161"/>
    </location>
</feature>
<comment type="similarity">
    <text evidence="2 10">Belongs to the activator 1 large subunit family.</text>
</comment>
<dbReference type="PIRSF" id="PIRSF036578">
    <property type="entry name" value="RFC1"/>
    <property type="match status" value="1"/>
</dbReference>
<dbReference type="InterPro" id="IPR003959">
    <property type="entry name" value="ATPase_AAA_core"/>
</dbReference>
<dbReference type="SUPFAM" id="SSF52540">
    <property type="entry name" value="P-loop containing nucleoside triphosphate hydrolases"/>
    <property type="match status" value="1"/>
</dbReference>
<protein>
    <recommendedName>
        <fullName evidence="3 10">Replication factor C subunit 1</fullName>
    </recommendedName>
</protein>
<dbReference type="SUPFAM" id="SSF48019">
    <property type="entry name" value="post-AAA+ oligomerization domain-like"/>
    <property type="match status" value="1"/>
</dbReference>
<dbReference type="RefSeq" id="XP_066800308.1">
    <property type="nucleotide sequence ID" value="XM_066949300.1"/>
</dbReference>
<dbReference type="SMART" id="SM00292">
    <property type="entry name" value="BRCT"/>
    <property type="match status" value="1"/>
</dbReference>
<evidence type="ECO:0000256" key="4">
    <source>
        <dbReference type="ARBA" id="ARBA00022553"/>
    </source>
</evidence>
<dbReference type="Proteomes" id="UP001388673">
    <property type="component" value="Unassembled WGS sequence"/>
</dbReference>
<keyword evidence="7 10" id="KW-0067">ATP-binding</keyword>
<dbReference type="PANTHER" id="PTHR23389:SF6">
    <property type="entry name" value="REPLICATION FACTOR C SUBUNIT 1"/>
    <property type="match status" value="1"/>
</dbReference>
<evidence type="ECO:0000256" key="3">
    <source>
        <dbReference type="ARBA" id="ARBA00020401"/>
    </source>
</evidence>
<dbReference type="Gene3D" id="3.40.50.10190">
    <property type="entry name" value="BRCT domain"/>
    <property type="match status" value="1"/>
</dbReference>
<feature type="compositionally biased region" description="Polar residues" evidence="11">
    <location>
        <begin position="49"/>
        <end position="64"/>
    </location>
</feature>
<dbReference type="GO" id="GO:0006281">
    <property type="term" value="P:DNA repair"/>
    <property type="evidence" value="ECO:0007669"/>
    <property type="project" value="InterPro"/>
</dbReference>
<sequence length="1060" mass="115851">MPSSTPKSSRPSESPKKSQTQSQEKKKANTSAAIKKDDKPAGRDIRGFGSTSTARNGSGSNRASGTGKKPITIDDSDDEEEEKVEKKPSVNSKLAAASSKATTSKHFASSSSSSHKPIVLDSSDESLTPPPKSEPETKAKSSAATKVKVESKPVPAKRKELVVSSDEDQDEEAKVDVRPSARKRQSLGGGLGKKVNYLESSDEDEEEVESKPTITTKGKGPAKKKEPSPTKVDSESESESESDEDEFIDDEDNDDRPKKGKAKSKAAPKSKATPRKAPTTAKKATPVKKTTPAKKPAAKLEEKDDGEKDGGGEKKKSTFNWRAAAAARSAGPRAPGSKEIPEGAPDCLAGLTFVFTGELESLGREEAQELVKRYSGKITSGPSGKTSYVVIGDNAGAAKLKTITEKKIPTMTEDEFLEFIRSRSAGGEMDEKAAKKREAEEKKIQQQARELEEREKAEERDRKRKEKALEGTGIAAKKVAPASAQLWTTKYAPQNLKEICGNKAPVERLGLWLQEWQKNYKSGFKKPGKDGMGIYRAVLISGPPGIGKTTSAHLMAKQAGYNPIELNASDARSKKLVENFTNIDNASLDGFFQGSGVKSTTVADVRVDSRTCLIMDEVDGMSAGDRGGVGALNGLIKKTRIPMVLICNDRTLQKMKPLQGTTYNMTFRRPQPAEIRSRIMSILFKEKMKIQPNVVDELVKGVNSDIRQVLNMLSTYKLGKNQMDFDEGKNLVKLNEKNTILTPFTIIDKLTGPYAFSKTSKETLGDRMELYFHDFSFVPLFMQEHYIKTSPALTNNLDGPPKDLKHLELLSKAADSVSDGDLIDRMIHGSEQHWSLLPLHAVASTVKPASLIYGPMRSTGGGPGAWGPAFPQWLGQNSKQGKLGRQLTDIQIRMRLRVSGSRAEIREQYMPLLASKIVLPLVQRGQEAVEETIEYMDEYYLGKDDWDALVELGVDTMSENIITKKIPTAVKSAFTRQYNKADHPIAFHKGDMFAASKKKIADTGPAPDNEDVFEEDEPVPDDVSEKEEEEVNDVTKDKLIKAVKPKGASAKGKAVSKAKK</sequence>
<dbReference type="GO" id="GO:0003677">
    <property type="term" value="F:DNA binding"/>
    <property type="evidence" value="ECO:0007669"/>
    <property type="project" value="UniProtKB-KW"/>
</dbReference>
<dbReference type="GO" id="GO:0016887">
    <property type="term" value="F:ATP hydrolysis activity"/>
    <property type="evidence" value="ECO:0007669"/>
    <property type="project" value="InterPro"/>
</dbReference>
<dbReference type="PROSITE" id="PS50172">
    <property type="entry name" value="BRCT"/>
    <property type="match status" value="1"/>
</dbReference>
<evidence type="ECO:0000256" key="5">
    <source>
        <dbReference type="ARBA" id="ARBA00022705"/>
    </source>
</evidence>
<organism evidence="13 14">
    <name type="scientific">Kwoniella newhampshirensis</name>
    <dbReference type="NCBI Taxonomy" id="1651941"/>
    <lineage>
        <taxon>Eukaryota</taxon>
        <taxon>Fungi</taxon>
        <taxon>Dikarya</taxon>
        <taxon>Basidiomycota</taxon>
        <taxon>Agaricomycotina</taxon>
        <taxon>Tremellomycetes</taxon>
        <taxon>Tremellales</taxon>
        <taxon>Cryptococcaceae</taxon>
        <taxon>Kwoniella</taxon>
    </lineage>
</organism>
<dbReference type="SMART" id="SM00382">
    <property type="entry name" value="AAA"/>
    <property type="match status" value="1"/>
</dbReference>
<evidence type="ECO:0000313" key="14">
    <source>
        <dbReference type="Proteomes" id="UP001388673"/>
    </source>
</evidence>
<dbReference type="GO" id="GO:0005524">
    <property type="term" value="F:ATP binding"/>
    <property type="evidence" value="ECO:0007669"/>
    <property type="project" value="UniProtKB-UniRule"/>
</dbReference>
<keyword evidence="6 10" id="KW-0547">Nucleotide-binding</keyword>
<dbReference type="InterPro" id="IPR012178">
    <property type="entry name" value="RFC1"/>
</dbReference>
<evidence type="ECO:0000256" key="8">
    <source>
        <dbReference type="ARBA" id="ARBA00023125"/>
    </source>
</evidence>
<dbReference type="InterPro" id="IPR008921">
    <property type="entry name" value="DNA_pol3_clamp-load_cplx_C"/>
</dbReference>
<dbReference type="Pfam" id="PF00533">
    <property type="entry name" value="BRCT"/>
    <property type="match status" value="1"/>
</dbReference>
<dbReference type="PANTHER" id="PTHR23389">
    <property type="entry name" value="CHROMOSOME TRANSMISSION FIDELITY FACTOR 18"/>
    <property type="match status" value="1"/>
</dbReference>
<evidence type="ECO:0000256" key="10">
    <source>
        <dbReference type="PIRNR" id="PIRNR036578"/>
    </source>
</evidence>
<feature type="region of interest" description="Disordered" evidence="11">
    <location>
        <begin position="1"/>
        <end position="343"/>
    </location>
</feature>
<evidence type="ECO:0000256" key="6">
    <source>
        <dbReference type="ARBA" id="ARBA00022741"/>
    </source>
</evidence>
<feature type="compositionally biased region" description="Low complexity" evidence="11">
    <location>
        <begin position="1"/>
        <end position="22"/>
    </location>
</feature>
<dbReference type="FunFam" id="1.20.272.10:FF:000005">
    <property type="entry name" value="Replication factor C subunit 1"/>
    <property type="match status" value="1"/>
</dbReference>
<dbReference type="KEGG" id="kne:92183471"/>
<dbReference type="CDD" id="cd00009">
    <property type="entry name" value="AAA"/>
    <property type="match status" value="1"/>
</dbReference>
<dbReference type="Pfam" id="PF08519">
    <property type="entry name" value="RFC1"/>
    <property type="match status" value="1"/>
</dbReference>
<feature type="compositionally biased region" description="Low complexity" evidence="11">
    <location>
        <begin position="89"/>
        <end position="116"/>
    </location>
</feature>
<dbReference type="FunFam" id="1.10.8.60:FF:000021">
    <property type="entry name" value="Replication factor C subunit 1"/>
    <property type="match status" value="1"/>
</dbReference>
<dbReference type="EMBL" id="JBCAWK010000012">
    <property type="protein sequence ID" value="KAK8845500.1"/>
    <property type="molecule type" value="Genomic_DNA"/>
</dbReference>
<evidence type="ECO:0000256" key="7">
    <source>
        <dbReference type="ARBA" id="ARBA00022840"/>
    </source>
</evidence>
<feature type="compositionally biased region" description="Basic residues" evidence="11">
    <location>
        <begin position="258"/>
        <end position="274"/>
    </location>
</feature>
<feature type="compositionally biased region" description="Basic and acidic residues" evidence="11">
    <location>
        <begin position="34"/>
        <end position="46"/>
    </location>
</feature>
<dbReference type="AlphaFoldDB" id="A0AAW0YUZ0"/>
<keyword evidence="8" id="KW-0238">DNA-binding</keyword>
<reference evidence="13 14" key="1">
    <citation type="journal article" date="2024" name="bioRxiv">
        <title>Comparative genomics of Cryptococcus and Kwoniella reveals pathogenesis evolution and contrasting karyotype dynamics via intercentromeric recombination or chromosome fusion.</title>
        <authorList>
            <person name="Coelho M.A."/>
            <person name="David-Palma M."/>
            <person name="Shea T."/>
            <person name="Bowers K."/>
            <person name="McGinley-Smith S."/>
            <person name="Mohammad A.W."/>
            <person name="Gnirke A."/>
            <person name="Yurkov A.M."/>
            <person name="Nowrousian M."/>
            <person name="Sun S."/>
            <person name="Cuomo C.A."/>
            <person name="Heitman J."/>
        </authorList>
    </citation>
    <scope>NUCLEOTIDE SEQUENCE [LARGE SCALE GENOMIC DNA]</scope>
    <source>
        <strain evidence="13 14">CBS 13917</strain>
    </source>
</reference>
<feature type="region of interest" description="Disordered" evidence="11">
    <location>
        <begin position="1000"/>
        <end position="1060"/>
    </location>
</feature>
<feature type="compositionally biased region" description="Basic and acidic residues" evidence="11">
    <location>
        <begin position="447"/>
        <end position="461"/>
    </location>
</feature>
<dbReference type="InterPro" id="IPR036420">
    <property type="entry name" value="BRCT_dom_sf"/>
</dbReference>
<dbReference type="GeneID" id="92183471"/>
<dbReference type="GO" id="GO:0005663">
    <property type="term" value="C:DNA replication factor C complex"/>
    <property type="evidence" value="ECO:0007669"/>
    <property type="project" value="InterPro"/>
</dbReference>
<evidence type="ECO:0000256" key="2">
    <source>
        <dbReference type="ARBA" id="ARBA00006116"/>
    </source>
</evidence>
<feature type="compositionally biased region" description="Basic and acidic residues" evidence="11">
    <location>
        <begin position="298"/>
        <end position="316"/>
    </location>
</feature>